<protein>
    <submittedName>
        <fullName evidence="1">Uncharacterized protein</fullName>
    </submittedName>
</protein>
<accession>A0AAV7PAU7</accession>
<reference evidence="1" key="1">
    <citation type="journal article" date="2022" name="bioRxiv">
        <title>Sequencing and chromosome-scale assembly of the giantPleurodeles waltlgenome.</title>
        <authorList>
            <person name="Brown T."/>
            <person name="Elewa A."/>
            <person name="Iarovenko S."/>
            <person name="Subramanian E."/>
            <person name="Araus A.J."/>
            <person name="Petzold A."/>
            <person name="Susuki M."/>
            <person name="Suzuki K.-i.T."/>
            <person name="Hayashi T."/>
            <person name="Toyoda A."/>
            <person name="Oliveira C."/>
            <person name="Osipova E."/>
            <person name="Leigh N.D."/>
            <person name="Simon A."/>
            <person name="Yun M.H."/>
        </authorList>
    </citation>
    <scope>NUCLEOTIDE SEQUENCE</scope>
    <source>
        <strain evidence="1">20211129_DDA</strain>
        <tissue evidence="1">Liver</tissue>
    </source>
</reference>
<evidence type="ECO:0000313" key="2">
    <source>
        <dbReference type="Proteomes" id="UP001066276"/>
    </source>
</evidence>
<evidence type="ECO:0000313" key="1">
    <source>
        <dbReference type="EMBL" id="KAJ1124255.1"/>
    </source>
</evidence>
<dbReference type="Proteomes" id="UP001066276">
    <property type="component" value="Chromosome 7"/>
</dbReference>
<keyword evidence="2" id="KW-1185">Reference proteome</keyword>
<dbReference type="EMBL" id="JANPWB010000011">
    <property type="protein sequence ID" value="KAJ1124255.1"/>
    <property type="molecule type" value="Genomic_DNA"/>
</dbReference>
<comment type="caution">
    <text evidence="1">The sequence shown here is derived from an EMBL/GenBank/DDBJ whole genome shotgun (WGS) entry which is preliminary data.</text>
</comment>
<sequence>MRTFRTAIPEVAAHSGLEGMTATEVRNGALGILFIIHTDFETETDGNTGSERQRREMDTMTFKSKISQNVALGFQGLGMRPQCKRVALHVGKPPVHFPVARRPSALVPRMEIK</sequence>
<organism evidence="1 2">
    <name type="scientific">Pleurodeles waltl</name>
    <name type="common">Iberian ribbed newt</name>
    <dbReference type="NCBI Taxonomy" id="8319"/>
    <lineage>
        <taxon>Eukaryota</taxon>
        <taxon>Metazoa</taxon>
        <taxon>Chordata</taxon>
        <taxon>Craniata</taxon>
        <taxon>Vertebrata</taxon>
        <taxon>Euteleostomi</taxon>
        <taxon>Amphibia</taxon>
        <taxon>Batrachia</taxon>
        <taxon>Caudata</taxon>
        <taxon>Salamandroidea</taxon>
        <taxon>Salamandridae</taxon>
        <taxon>Pleurodelinae</taxon>
        <taxon>Pleurodeles</taxon>
    </lineage>
</organism>
<dbReference type="AlphaFoldDB" id="A0AAV7PAU7"/>
<gene>
    <name evidence="1" type="ORF">NDU88_002716</name>
</gene>
<proteinExistence type="predicted"/>
<name>A0AAV7PAU7_PLEWA</name>